<sequence>MLNNTLQWDLAGDLAVVNGWPEEVRARDGDGSTTRHLPPCQFPPIGAAATCFFPPRMFCRQVQLQRWPAKVLVGGWGLWPSSCGR</sequence>
<gene>
    <name evidence="1" type="ORF">V6N12_035389</name>
</gene>
<evidence type="ECO:0000313" key="2">
    <source>
        <dbReference type="Proteomes" id="UP001472677"/>
    </source>
</evidence>
<accession>A0ABR2EPC4</accession>
<organism evidence="1 2">
    <name type="scientific">Hibiscus sabdariffa</name>
    <name type="common">roselle</name>
    <dbReference type="NCBI Taxonomy" id="183260"/>
    <lineage>
        <taxon>Eukaryota</taxon>
        <taxon>Viridiplantae</taxon>
        <taxon>Streptophyta</taxon>
        <taxon>Embryophyta</taxon>
        <taxon>Tracheophyta</taxon>
        <taxon>Spermatophyta</taxon>
        <taxon>Magnoliopsida</taxon>
        <taxon>eudicotyledons</taxon>
        <taxon>Gunneridae</taxon>
        <taxon>Pentapetalae</taxon>
        <taxon>rosids</taxon>
        <taxon>malvids</taxon>
        <taxon>Malvales</taxon>
        <taxon>Malvaceae</taxon>
        <taxon>Malvoideae</taxon>
        <taxon>Hibiscus</taxon>
    </lineage>
</organism>
<comment type="caution">
    <text evidence="1">The sequence shown here is derived from an EMBL/GenBank/DDBJ whole genome shotgun (WGS) entry which is preliminary data.</text>
</comment>
<name>A0ABR2EPC4_9ROSI</name>
<evidence type="ECO:0000313" key="1">
    <source>
        <dbReference type="EMBL" id="KAK8563239.1"/>
    </source>
</evidence>
<reference evidence="1 2" key="1">
    <citation type="journal article" date="2024" name="G3 (Bethesda)">
        <title>Genome assembly of Hibiscus sabdariffa L. provides insights into metabolisms of medicinal natural products.</title>
        <authorList>
            <person name="Kim T."/>
        </authorList>
    </citation>
    <scope>NUCLEOTIDE SEQUENCE [LARGE SCALE GENOMIC DNA]</scope>
    <source>
        <strain evidence="1">TK-2024</strain>
        <tissue evidence="1">Old leaves</tissue>
    </source>
</reference>
<proteinExistence type="predicted"/>
<dbReference type="Proteomes" id="UP001472677">
    <property type="component" value="Unassembled WGS sequence"/>
</dbReference>
<keyword evidence="2" id="KW-1185">Reference proteome</keyword>
<dbReference type="EMBL" id="JBBPBM010000011">
    <property type="protein sequence ID" value="KAK8563239.1"/>
    <property type="molecule type" value="Genomic_DNA"/>
</dbReference>
<protein>
    <submittedName>
        <fullName evidence="1">Uncharacterized protein</fullName>
    </submittedName>
</protein>